<dbReference type="OrthoDB" id="10167998at2759"/>
<dbReference type="InterPro" id="IPR021109">
    <property type="entry name" value="Peptidase_aspartic_dom_sf"/>
</dbReference>
<sequence length="263" mass="29845">MSSVTLKKVEPIHFKLGNGNFLTASHVIDFEITIQSHRFKVSAVIADNVVGLDLILGNNTLRELGGMLNFRDGSFQIKPKKVYFRPVSNVTVQPGQTKKIIVQARVPSFLRNHEVVLESNCFLAQMCPSQMLVNLRKGRTFIQVTNTSQIRKFFVRSKPVAHLNLNDVALITQDVTPEFLNFLHIAERVNSDSEVSSQQTLRQYNQEKYPHLDPHDPLLDMTEADVFSKHVNLSDSILDLEERSDFHNYVINALGLCHSVLIH</sequence>
<dbReference type="AlphaFoldDB" id="A0A2G8JGM3"/>
<dbReference type="Gene3D" id="2.40.70.10">
    <property type="entry name" value="Acid Proteases"/>
    <property type="match status" value="1"/>
</dbReference>
<name>A0A2G8JGM3_STIJA</name>
<keyword evidence="2" id="KW-1185">Reference proteome</keyword>
<organism evidence="1 2">
    <name type="scientific">Stichopus japonicus</name>
    <name type="common">Sea cucumber</name>
    <dbReference type="NCBI Taxonomy" id="307972"/>
    <lineage>
        <taxon>Eukaryota</taxon>
        <taxon>Metazoa</taxon>
        <taxon>Echinodermata</taxon>
        <taxon>Eleutherozoa</taxon>
        <taxon>Echinozoa</taxon>
        <taxon>Holothuroidea</taxon>
        <taxon>Aspidochirotacea</taxon>
        <taxon>Aspidochirotida</taxon>
        <taxon>Stichopodidae</taxon>
        <taxon>Apostichopus</taxon>
    </lineage>
</organism>
<dbReference type="STRING" id="307972.A0A2G8JGM3"/>
<evidence type="ECO:0000313" key="2">
    <source>
        <dbReference type="Proteomes" id="UP000230750"/>
    </source>
</evidence>
<evidence type="ECO:0000313" key="1">
    <source>
        <dbReference type="EMBL" id="PIK34893.1"/>
    </source>
</evidence>
<protein>
    <submittedName>
        <fullName evidence="1">Uncharacterized protein</fullName>
    </submittedName>
</protein>
<reference evidence="1 2" key="1">
    <citation type="journal article" date="2017" name="PLoS Biol.">
        <title>The sea cucumber genome provides insights into morphological evolution and visceral regeneration.</title>
        <authorList>
            <person name="Zhang X."/>
            <person name="Sun L."/>
            <person name="Yuan J."/>
            <person name="Sun Y."/>
            <person name="Gao Y."/>
            <person name="Zhang L."/>
            <person name="Li S."/>
            <person name="Dai H."/>
            <person name="Hamel J.F."/>
            <person name="Liu C."/>
            <person name="Yu Y."/>
            <person name="Liu S."/>
            <person name="Lin W."/>
            <person name="Guo K."/>
            <person name="Jin S."/>
            <person name="Xu P."/>
            <person name="Storey K.B."/>
            <person name="Huan P."/>
            <person name="Zhang T."/>
            <person name="Zhou Y."/>
            <person name="Zhang J."/>
            <person name="Lin C."/>
            <person name="Li X."/>
            <person name="Xing L."/>
            <person name="Huo D."/>
            <person name="Sun M."/>
            <person name="Wang L."/>
            <person name="Mercier A."/>
            <person name="Li F."/>
            <person name="Yang H."/>
            <person name="Xiang J."/>
        </authorList>
    </citation>
    <scope>NUCLEOTIDE SEQUENCE [LARGE SCALE GENOMIC DNA]</scope>
    <source>
        <strain evidence="1">Shaxun</strain>
        <tissue evidence="1">Muscle</tissue>
    </source>
</reference>
<dbReference type="EMBL" id="MRZV01002047">
    <property type="protein sequence ID" value="PIK34893.1"/>
    <property type="molecule type" value="Genomic_DNA"/>
</dbReference>
<comment type="caution">
    <text evidence="1">The sequence shown here is derived from an EMBL/GenBank/DDBJ whole genome shotgun (WGS) entry which is preliminary data.</text>
</comment>
<gene>
    <name evidence="1" type="ORF">BSL78_28283</name>
</gene>
<proteinExistence type="predicted"/>
<accession>A0A2G8JGM3</accession>
<dbReference type="Proteomes" id="UP000230750">
    <property type="component" value="Unassembled WGS sequence"/>
</dbReference>